<proteinExistence type="predicted"/>
<name>A0AC61S0W2_9FIRM</name>
<dbReference type="Proteomes" id="UP000304953">
    <property type="component" value="Unassembled WGS sequence"/>
</dbReference>
<gene>
    <name evidence="1" type="ORF">E5329_01210</name>
</gene>
<evidence type="ECO:0000313" key="2">
    <source>
        <dbReference type="Proteomes" id="UP000304953"/>
    </source>
</evidence>
<reference evidence="1" key="1">
    <citation type="submission" date="2019-04" db="EMBL/GenBank/DDBJ databases">
        <title>Microbes associate with the intestines of laboratory mice.</title>
        <authorList>
            <person name="Navarre W."/>
            <person name="Wong E."/>
            <person name="Huang K."/>
            <person name="Tropini C."/>
            <person name="Ng K."/>
            <person name="Yu B."/>
        </authorList>
    </citation>
    <scope>NUCLEOTIDE SEQUENCE</scope>
    <source>
        <strain evidence="1">NM01_1-7b</strain>
    </source>
</reference>
<accession>A0AC61S0W2</accession>
<comment type="caution">
    <text evidence="1">The sequence shown here is derived from an EMBL/GenBank/DDBJ whole genome shotgun (WGS) entry which is preliminary data.</text>
</comment>
<evidence type="ECO:0000313" key="1">
    <source>
        <dbReference type="EMBL" id="TGY98058.1"/>
    </source>
</evidence>
<keyword evidence="2" id="KW-1185">Reference proteome</keyword>
<sequence length="287" mass="33054">MKIIFFILIIVLCYILWQKWELTKFEITEYRIFSPKIKKRASTAVISDLHGFSYGKENEKLLQKVKKINPDIILIPGDMLVSKYSDTYETALKTLQDLAKLAPVYYSYGNHESRLNDPERINHPLFLKYLAKVKEAGVIVMRTESREISLGENPVQLSALELELDYYEKGRAVPLESDYLDKHLPTKQEGMFQILLAHNPAYAQEYIQWGADVTFCGHNHGGLVRIPGIGSVISPQFTWFPKYDAGDYEQEGRHVIVSRGMGTHTFHIRIFNRAELLAVTFLPENKK</sequence>
<organism evidence="1 2">
    <name type="scientific">Petralouisia muris</name>
    <dbReference type="NCBI Taxonomy" id="3032872"/>
    <lineage>
        <taxon>Bacteria</taxon>
        <taxon>Bacillati</taxon>
        <taxon>Bacillota</taxon>
        <taxon>Clostridia</taxon>
        <taxon>Lachnospirales</taxon>
        <taxon>Lachnospiraceae</taxon>
        <taxon>Petralouisia</taxon>
    </lineage>
</organism>
<dbReference type="EMBL" id="SRYA01000002">
    <property type="protein sequence ID" value="TGY98058.1"/>
    <property type="molecule type" value="Genomic_DNA"/>
</dbReference>
<protein>
    <submittedName>
        <fullName evidence="1">Uncharacterized protein</fullName>
    </submittedName>
</protein>